<reference evidence="3" key="1">
    <citation type="submission" date="2023-04" db="EMBL/GenBank/DDBJ databases">
        <authorList>
            <person name="Vijverberg K."/>
            <person name="Xiong W."/>
            <person name="Schranz E."/>
        </authorList>
    </citation>
    <scope>NUCLEOTIDE SEQUENCE</scope>
</reference>
<dbReference type="InterPro" id="IPR011989">
    <property type="entry name" value="ARM-like"/>
</dbReference>
<keyword evidence="2" id="KW-0647">Proteasome</keyword>
<dbReference type="PANTHER" id="PTHR10943">
    <property type="entry name" value="26S PROTEASOME NON-ATPASE REGULATORY SUBUNIT"/>
    <property type="match status" value="1"/>
</dbReference>
<dbReference type="AlphaFoldDB" id="A0AA35VDZ2"/>
<dbReference type="Gene3D" id="1.25.10.10">
    <property type="entry name" value="Leucine-rich Repeat Variant"/>
    <property type="match status" value="1"/>
</dbReference>
<dbReference type="GO" id="GO:0008540">
    <property type="term" value="C:proteasome regulatory particle, base subcomplex"/>
    <property type="evidence" value="ECO:0007669"/>
    <property type="project" value="TreeGrafter"/>
</dbReference>
<dbReference type="GO" id="GO:0043161">
    <property type="term" value="P:proteasome-mediated ubiquitin-dependent protein catabolic process"/>
    <property type="evidence" value="ECO:0007669"/>
    <property type="project" value="TreeGrafter"/>
</dbReference>
<dbReference type="Proteomes" id="UP001177003">
    <property type="component" value="Chromosome 1"/>
</dbReference>
<dbReference type="SUPFAM" id="SSF48371">
    <property type="entry name" value="ARM repeat"/>
    <property type="match status" value="1"/>
</dbReference>
<gene>
    <name evidence="3" type="ORF">LSALG_LOCUS10261</name>
</gene>
<evidence type="ECO:0000313" key="3">
    <source>
        <dbReference type="EMBL" id="CAI9269915.1"/>
    </source>
</evidence>
<dbReference type="GO" id="GO:0034515">
    <property type="term" value="C:proteasome storage granule"/>
    <property type="evidence" value="ECO:0007669"/>
    <property type="project" value="TreeGrafter"/>
</dbReference>
<evidence type="ECO:0008006" key="5">
    <source>
        <dbReference type="Google" id="ProtNLM"/>
    </source>
</evidence>
<dbReference type="PANTHER" id="PTHR10943:SF1">
    <property type="entry name" value="26S PROTEASOME NON-ATPASE REGULATORY SUBUNIT 2"/>
    <property type="match status" value="1"/>
</dbReference>
<dbReference type="InterPro" id="IPR016024">
    <property type="entry name" value="ARM-type_fold"/>
</dbReference>
<dbReference type="EMBL" id="OX465077">
    <property type="protein sequence ID" value="CAI9269915.1"/>
    <property type="molecule type" value="Genomic_DNA"/>
</dbReference>
<accession>A0AA35VDZ2</accession>
<dbReference type="GO" id="GO:0005634">
    <property type="term" value="C:nucleus"/>
    <property type="evidence" value="ECO:0007669"/>
    <property type="project" value="TreeGrafter"/>
</dbReference>
<sequence>MILLWDVDAGLAQIDKYFHSNDNHVIAGALLGVGVINCGIKNDCDPASAIFVDYLDKENASIRIGAITGLCLAYASTQNEQIHDKLSQILGEPKAGFDVILFIAIALGLVYVGSCNEDVAQAIIFALMDRSESDLGEPLGLGLTCWIGFTKTMSSCFVSELVQCRFSRREMTPKKIRLEKIVASADIPMLVCGDFNSVPGSAPHALLAFGKDDSMHQDLAIDPLGILMKHYNWNHLS</sequence>
<proteinExistence type="predicted"/>
<keyword evidence="1" id="KW-0677">Repeat</keyword>
<name>A0AA35VDZ2_LACSI</name>
<dbReference type="InterPro" id="IPR036691">
    <property type="entry name" value="Endo/exonu/phosph_ase_sf"/>
</dbReference>
<protein>
    <recommendedName>
        <fullName evidence="5">26S proteasome non-ATPase regulatory subunit 2 homolog</fullName>
    </recommendedName>
</protein>
<evidence type="ECO:0000256" key="1">
    <source>
        <dbReference type="ARBA" id="ARBA00022737"/>
    </source>
</evidence>
<organism evidence="3 4">
    <name type="scientific">Lactuca saligna</name>
    <name type="common">Willowleaf lettuce</name>
    <dbReference type="NCBI Taxonomy" id="75948"/>
    <lineage>
        <taxon>Eukaryota</taxon>
        <taxon>Viridiplantae</taxon>
        <taxon>Streptophyta</taxon>
        <taxon>Embryophyta</taxon>
        <taxon>Tracheophyta</taxon>
        <taxon>Spermatophyta</taxon>
        <taxon>Magnoliopsida</taxon>
        <taxon>eudicotyledons</taxon>
        <taxon>Gunneridae</taxon>
        <taxon>Pentapetalae</taxon>
        <taxon>asterids</taxon>
        <taxon>campanulids</taxon>
        <taxon>Asterales</taxon>
        <taxon>Asteraceae</taxon>
        <taxon>Cichorioideae</taxon>
        <taxon>Cichorieae</taxon>
        <taxon>Lactucinae</taxon>
        <taxon>Lactuca</taxon>
    </lineage>
</organism>
<keyword evidence="4" id="KW-1185">Reference proteome</keyword>
<evidence type="ECO:0000313" key="4">
    <source>
        <dbReference type="Proteomes" id="UP001177003"/>
    </source>
</evidence>
<dbReference type="SUPFAM" id="SSF56219">
    <property type="entry name" value="DNase I-like"/>
    <property type="match status" value="1"/>
</dbReference>
<evidence type="ECO:0000256" key="2">
    <source>
        <dbReference type="ARBA" id="ARBA00022942"/>
    </source>
</evidence>